<reference evidence="1 2" key="1">
    <citation type="journal article" date="2017" name="Mycologia">
        <title>Bifiguratus adelaidae, gen. et sp. nov., a new member of Mucoromycotina in endophytic and soil-dwelling habitats.</title>
        <authorList>
            <person name="Torres-Cruz T.J."/>
            <person name="Billingsley Tobias T.L."/>
            <person name="Almatruk M."/>
            <person name="Hesse C."/>
            <person name="Kuske C.R."/>
            <person name="Desiro A."/>
            <person name="Benucci G.M."/>
            <person name="Bonito G."/>
            <person name="Stajich J.E."/>
            <person name="Dunlap C."/>
            <person name="Arnold A.E."/>
            <person name="Porras-Alfaro A."/>
        </authorList>
    </citation>
    <scope>NUCLEOTIDE SEQUENCE [LARGE SCALE GENOMIC DNA]</scope>
    <source>
        <strain evidence="1 2">AZ0501</strain>
    </source>
</reference>
<comment type="caution">
    <text evidence="1">The sequence shown here is derived from an EMBL/GenBank/DDBJ whole genome shotgun (WGS) entry which is preliminary data.</text>
</comment>
<organism evidence="1 2">
    <name type="scientific">Bifiguratus adelaidae</name>
    <dbReference type="NCBI Taxonomy" id="1938954"/>
    <lineage>
        <taxon>Eukaryota</taxon>
        <taxon>Fungi</taxon>
        <taxon>Fungi incertae sedis</taxon>
        <taxon>Mucoromycota</taxon>
        <taxon>Mucoromycotina</taxon>
        <taxon>Endogonomycetes</taxon>
        <taxon>Endogonales</taxon>
        <taxon>Endogonales incertae sedis</taxon>
        <taxon>Bifiguratus</taxon>
    </lineage>
</organism>
<proteinExistence type="predicted"/>
<dbReference type="InterPro" id="IPR029063">
    <property type="entry name" value="SAM-dependent_MTases_sf"/>
</dbReference>
<dbReference type="AlphaFoldDB" id="A0A261Y782"/>
<accession>A0A261Y782</accession>
<dbReference type="Proteomes" id="UP000242875">
    <property type="component" value="Unassembled WGS sequence"/>
</dbReference>
<sequence length="330" mass="37988">MSVYLAWINASLPSRHLCLDLRSTTEHASRCITPSTNIPSTELHLRWSELPPKQTPFAILLSRHETDALDAIQSRHWQVPWILYAEDDTIWTEAARQGRLQEGSSPLDPTLPPRPWLLFQPSAYLSRHIQRIESASTGTWWKCLDIGCGAGRDLAWLLARNHHQSRWRVTGMDNWTGSIQRTHQIVWGMHLESFVDGIVKARVRVDGTWHHTTTRQGTTEFFCNADIFSDANEGADRFQLVMMIRFMSRPLLKDLPLLLVPGGYLLISHFLHVEGHVYETPKEEDRVKPGELAQTYRDYEWNGIKMVILDDVVEHTEDGRPLNSILCQRI</sequence>
<dbReference type="Gene3D" id="3.40.50.150">
    <property type="entry name" value="Vaccinia Virus protein VP39"/>
    <property type="match status" value="1"/>
</dbReference>
<evidence type="ECO:0000313" key="2">
    <source>
        <dbReference type="Proteomes" id="UP000242875"/>
    </source>
</evidence>
<evidence type="ECO:0008006" key="3">
    <source>
        <dbReference type="Google" id="ProtNLM"/>
    </source>
</evidence>
<gene>
    <name evidence="1" type="ORF">BZG36_00615</name>
</gene>
<dbReference type="SUPFAM" id="SSF53335">
    <property type="entry name" value="S-adenosyl-L-methionine-dependent methyltransferases"/>
    <property type="match status" value="1"/>
</dbReference>
<keyword evidence="2" id="KW-1185">Reference proteome</keyword>
<protein>
    <recommendedName>
        <fullName evidence="3">Methyltransferase domain-containing protein</fullName>
    </recommendedName>
</protein>
<name>A0A261Y782_9FUNG</name>
<dbReference type="EMBL" id="MVBO01000003">
    <property type="protein sequence ID" value="OZJ06457.1"/>
    <property type="molecule type" value="Genomic_DNA"/>
</dbReference>
<evidence type="ECO:0000313" key="1">
    <source>
        <dbReference type="EMBL" id="OZJ06457.1"/>
    </source>
</evidence>
<dbReference type="OrthoDB" id="74240at2759"/>